<sequence>MRALILGTLLLFCLAGAANAHPHVFVTSVSELVYDNQGRITGVKQNWTFDEAFSSYATQGIQQSADGSYTREALAPLAETNVENLKDFGYFTFGKLGGKELLFRPPVDYYLTYASNVLTLHFFLPLSSPQMQGQKALALQIYDPTYYVDFELADDNPVSMTGAPQGCALNIIRPTPPSDAQKQAALQLDEAYFSALDENKNFGAKFANNIQVNCP</sequence>
<protein>
    <submittedName>
        <fullName evidence="2">ABC transporter substrate-binding protein</fullName>
    </submittedName>
</protein>
<dbReference type="Proteomes" id="UP001156882">
    <property type="component" value="Unassembled WGS sequence"/>
</dbReference>
<dbReference type="InterPro" id="IPR010412">
    <property type="entry name" value="DUF1007"/>
</dbReference>
<evidence type="ECO:0000313" key="2">
    <source>
        <dbReference type="EMBL" id="GLS23445.1"/>
    </source>
</evidence>
<feature type="chain" id="PRO_5045474220" evidence="1">
    <location>
        <begin position="21"/>
        <end position="215"/>
    </location>
</feature>
<keyword evidence="3" id="KW-1185">Reference proteome</keyword>
<evidence type="ECO:0000313" key="3">
    <source>
        <dbReference type="Proteomes" id="UP001156882"/>
    </source>
</evidence>
<comment type="caution">
    <text evidence="2">The sequence shown here is derived from an EMBL/GenBank/DDBJ whole genome shotgun (WGS) entry which is preliminary data.</text>
</comment>
<dbReference type="InterPro" id="IPR016537">
    <property type="entry name" value="UCP008159_ABC"/>
</dbReference>
<gene>
    <name evidence="2" type="ORF">GCM10007874_64660</name>
</gene>
<proteinExistence type="predicted"/>
<keyword evidence="1" id="KW-0732">Signal</keyword>
<feature type="signal peptide" evidence="1">
    <location>
        <begin position="1"/>
        <end position="20"/>
    </location>
</feature>
<name>A0ABQ6CUI3_9HYPH</name>
<dbReference type="EMBL" id="BSPC01000075">
    <property type="protein sequence ID" value="GLS23445.1"/>
    <property type="molecule type" value="Genomic_DNA"/>
</dbReference>
<dbReference type="PIRSF" id="PIRSF008159">
    <property type="entry name" value="UCP008159_ABC"/>
    <property type="match status" value="1"/>
</dbReference>
<dbReference type="Pfam" id="PF06226">
    <property type="entry name" value="DUF1007"/>
    <property type="match status" value="1"/>
</dbReference>
<dbReference type="RefSeq" id="WP_284316379.1">
    <property type="nucleotide sequence ID" value="NZ_BSPC01000075.1"/>
</dbReference>
<evidence type="ECO:0000256" key="1">
    <source>
        <dbReference type="SAM" id="SignalP"/>
    </source>
</evidence>
<accession>A0ABQ6CUI3</accession>
<reference evidence="3" key="1">
    <citation type="journal article" date="2019" name="Int. J. Syst. Evol. Microbiol.">
        <title>The Global Catalogue of Microorganisms (GCM) 10K type strain sequencing project: providing services to taxonomists for standard genome sequencing and annotation.</title>
        <authorList>
            <consortium name="The Broad Institute Genomics Platform"/>
            <consortium name="The Broad Institute Genome Sequencing Center for Infectious Disease"/>
            <person name="Wu L."/>
            <person name="Ma J."/>
        </authorList>
    </citation>
    <scope>NUCLEOTIDE SEQUENCE [LARGE SCALE GENOMIC DNA]</scope>
    <source>
        <strain evidence="3">NBRC 101365</strain>
    </source>
</reference>
<organism evidence="2 3">
    <name type="scientific">Labrys miyagiensis</name>
    <dbReference type="NCBI Taxonomy" id="346912"/>
    <lineage>
        <taxon>Bacteria</taxon>
        <taxon>Pseudomonadati</taxon>
        <taxon>Pseudomonadota</taxon>
        <taxon>Alphaproteobacteria</taxon>
        <taxon>Hyphomicrobiales</taxon>
        <taxon>Xanthobacteraceae</taxon>
        <taxon>Labrys</taxon>
    </lineage>
</organism>